<dbReference type="Pfam" id="PF14126">
    <property type="entry name" value="DUF4293"/>
    <property type="match status" value="1"/>
</dbReference>
<gene>
    <name evidence="2" type="ORF">CHX27_13005</name>
</gene>
<dbReference type="InterPro" id="IPR025635">
    <property type="entry name" value="DUF4293"/>
</dbReference>
<accession>A0A255ZJ33</accession>
<protein>
    <recommendedName>
        <fullName evidence="4">Transcription termination factor Rho</fullName>
    </recommendedName>
</protein>
<feature type="transmembrane region" description="Helical" evidence="1">
    <location>
        <begin position="72"/>
        <end position="89"/>
    </location>
</feature>
<keyword evidence="1" id="KW-0812">Transmembrane</keyword>
<comment type="caution">
    <text evidence="2">The sequence shown here is derived from an EMBL/GenBank/DDBJ whole genome shotgun (WGS) entry which is preliminary data.</text>
</comment>
<dbReference type="Proteomes" id="UP000216035">
    <property type="component" value="Unassembled WGS sequence"/>
</dbReference>
<evidence type="ECO:0008006" key="4">
    <source>
        <dbReference type="Google" id="ProtNLM"/>
    </source>
</evidence>
<organism evidence="2 3">
    <name type="scientific">Flavobacterium aurantiibacter</name>
    <dbReference type="NCBI Taxonomy" id="2023067"/>
    <lineage>
        <taxon>Bacteria</taxon>
        <taxon>Pseudomonadati</taxon>
        <taxon>Bacteroidota</taxon>
        <taxon>Flavobacteriia</taxon>
        <taxon>Flavobacteriales</taxon>
        <taxon>Flavobacteriaceae</taxon>
        <taxon>Flavobacterium</taxon>
    </lineage>
</organism>
<dbReference type="AlphaFoldDB" id="A0A255ZJ33"/>
<reference evidence="2 3" key="1">
    <citation type="submission" date="2017-07" db="EMBL/GenBank/DDBJ databases">
        <title>Flavobacterium cyanobacteriorum sp. nov., isolated from cyanobacterial aggregates in a eutrophic lake.</title>
        <authorList>
            <person name="Cai H."/>
        </authorList>
    </citation>
    <scope>NUCLEOTIDE SEQUENCE [LARGE SCALE GENOMIC DNA]</scope>
    <source>
        <strain evidence="2 3">TH167</strain>
    </source>
</reference>
<evidence type="ECO:0000256" key="1">
    <source>
        <dbReference type="SAM" id="Phobius"/>
    </source>
</evidence>
<evidence type="ECO:0000313" key="2">
    <source>
        <dbReference type="EMBL" id="OYQ41496.1"/>
    </source>
</evidence>
<evidence type="ECO:0000313" key="3">
    <source>
        <dbReference type="Proteomes" id="UP000216035"/>
    </source>
</evidence>
<dbReference type="EMBL" id="NOXX01000219">
    <property type="protein sequence ID" value="OYQ41496.1"/>
    <property type="molecule type" value="Genomic_DNA"/>
</dbReference>
<sequence length="135" mass="14904">MLQRIQTVYLIIAFLLSAVVSFLSPMYVDNGSDIFAFSKIEFSMLFGLSAMLSVVSLLSYKNRKQQFVLGRLNILIHVILLGVLVYRLLNLSGGPLGSVKGIGSFLPIVSIVCLALANKAIKRDEDLVKSVDRIR</sequence>
<feature type="transmembrane region" description="Helical" evidence="1">
    <location>
        <begin position="101"/>
        <end position="121"/>
    </location>
</feature>
<feature type="transmembrane region" description="Helical" evidence="1">
    <location>
        <begin position="7"/>
        <end position="28"/>
    </location>
</feature>
<dbReference type="OrthoDB" id="594989at2"/>
<name>A0A255ZJ33_9FLAO</name>
<keyword evidence="1" id="KW-1133">Transmembrane helix</keyword>
<dbReference type="RefSeq" id="WP_094487194.1">
    <property type="nucleotide sequence ID" value="NZ_NOXX01000219.1"/>
</dbReference>
<keyword evidence="3" id="KW-1185">Reference proteome</keyword>
<keyword evidence="1" id="KW-0472">Membrane</keyword>
<feature type="transmembrane region" description="Helical" evidence="1">
    <location>
        <begin position="40"/>
        <end position="60"/>
    </location>
</feature>
<proteinExistence type="predicted"/>